<dbReference type="OrthoDB" id="3690573at2759"/>
<sequence length="525" mass="58123">MVTTRRSTANANANRPAISIEKTRLTQLSSDTIEVQKPSRKRVKIIRVGTKVPGTRPKSALSDNPSERDASLTSPITDEVSKVRSTEAPETENISPDRSNPTNLTTVRTLASKPSVSMSGSSHDPIVVNENSSPPRPTVRASKRKRRDRQLPEPHRFIDNGYRNLYNYGVLRPGLPGLPANGSMPHNHQSHDTYRTMNMRTSSAPQFSHNTAWGYNAPTVPFQIQYPVPVQTFAQQYSQPSFPTVYAPYQQIPIPPTLYPVAPSPHEELLRKKVVEYTRSLPRTSPHQQRRTNTNPDDTTTGGSEQFTTHIEPATRGLIQIRGDRLSSTPQSNSLRSEPVTPQPQPTLNIPRLIECTSLMTSLLQIYPHSTNQEGLQKDIQAMLAFLNQHMAAWSDSKSQDTSARKKRDTTNATSPDTQPTPTPTLPPTALNEHDKRLRQVFSAKADMWQDGTGHGVADVYGVAAPTSPSVASFPPTRDNPDKTLSNPVQQRGSEDKNLTTHAVHNADVDEEEEEEAEASLNNAK</sequence>
<feature type="compositionally biased region" description="Low complexity" evidence="1">
    <location>
        <begin position="291"/>
        <end position="303"/>
    </location>
</feature>
<gene>
    <name evidence="2" type="ORF">SETTUDRAFT_32429</name>
</gene>
<reference evidence="2 3" key="2">
    <citation type="journal article" date="2013" name="PLoS Genet.">
        <title>Comparative genome structure, secondary metabolite, and effector coding capacity across Cochliobolus pathogens.</title>
        <authorList>
            <person name="Condon B.J."/>
            <person name="Leng Y."/>
            <person name="Wu D."/>
            <person name="Bushley K.E."/>
            <person name="Ohm R.A."/>
            <person name="Otillar R."/>
            <person name="Martin J."/>
            <person name="Schackwitz W."/>
            <person name="Grimwood J."/>
            <person name="MohdZainudin N."/>
            <person name="Xue C."/>
            <person name="Wang R."/>
            <person name="Manning V.A."/>
            <person name="Dhillon B."/>
            <person name="Tu Z.J."/>
            <person name="Steffenson B.J."/>
            <person name="Salamov A."/>
            <person name="Sun H."/>
            <person name="Lowry S."/>
            <person name="LaButti K."/>
            <person name="Han J."/>
            <person name="Copeland A."/>
            <person name="Lindquist E."/>
            <person name="Barry K."/>
            <person name="Schmutz J."/>
            <person name="Baker S.E."/>
            <person name="Ciuffetti L.M."/>
            <person name="Grigoriev I.V."/>
            <person name="Zhong S."/>
            <person name="Turgeon B.G."/>
        </authorList>
    </citation>
    <scope>NUCLEOTIDE SEQUENCE [LARGE SCALE GENOMIC DNA]</scope>
    <source>
        <strain evidence="3">28A</strain>
    </source>
</reference>
<evidence type="ECO:0000256" key="1">
    <source>
        <dbReference type="SAM" id="MobiDB-lite"/>
    </source>
</evidence>
<protein>
    <submittedName>
        <fullName evidence="2">Uncharacterized protein</fullName>
    </submittedName>
</protein>
<feature type="compositionally biased region" description="Acidic residues" evidence="1">
    <location>
        <begin position="509"/>
        <end position="518"/>
    </location>
</feature>
<dbReference type="GeneID" id="19403651"/>
<feature type="region of interest" description="Disordered" evidence="1">
    <location>
        <begin position="468"/>
        <end position="525"/>
    </location>
</feature>
<feature type="compositionally biased region" description="Polar residues" evidence="1">
    <location>
        <begin position="326"/>
        <end position="336"/>
    </location>
</feature>
<feature type="compositionally biased region" description="Polar residues" evidence="1">
    <location>
        <begin position="483"/>
        <end position="492"/>
    </location>
</feature>
<dbReference type="RefSeq" id="XP_008027029.1">
    <property type="nucleotide sequence ID" value="XM_008028838.1"/>
</dbReference>
<name>R0JW86_EXST2</name>
<feature type="compositionally biased region" description="Polar residues" evidence="1">
    <location>
        <begin position="92"/>
        <end position="122"/>
    </location>
</feature>
<proteinExistence type="predicted"/>
<dbReference type="AlphaFoldDB" id="R0JW86"/>
<evidence type="ECO:0000313" key="2">
    <source>
        <dbReference type="EMBL" id="EOA85208.1"/>
    </source>
</evidence>
<feature type="region of interest" description="Disordered" evidence="1">
    <location>
        <begin position="279"/>
        <end position="311"/>
    </location>
</feature>
<evidence type="ECO:0000313" key="3">
    <source>
        <dbReference type="Proteomes" id="UP000016935"/>
    </source>
</evidence>
<feature type="region of interest" description="Disordered" evidence="1">
    <location>
        <begin position="396"/>
        <end position="433"/>
    </location>
</feature>
<feature type="region of interest" description="Disordered" evidence="1">
    <location>
        <begin position="326"/>
        <end position="348"/>
    </location>
</feature>
<accession>R0JW86</accession>
<feature type="region of interest" description="Disordered" evidence="1">
    <location>
        <begin position="47"/>
        <end position="156"/>
    </location>
</feature>
<dbReference type="EMBL" id="KB908703">
    <property type="protein sequence ID" value="EOA85208.1"/>
    <property type="molecule type" value="Genomic_DNA"/>
</dbReference>
<keyword evidence="3" id="KW-1185">Reference proteome</keyword>
<dbReference type="HOGENOM" id="CLU_033833_0_0_1"/>
<reference evidence="2 3" key="1">
    <citation type="journal article" date="2012" name="PLoS Pathog.">
        <title>Diverse lifestyles and strategies of plant pathogenesis encoded in the genomes of eighteen Dothideomycetes fungi.</title>
        <authorList>
            <person name="Ohm R.A."/>
            <person name="Feau N."/>
            <person name="Henrissat B."/>
            <person name="Schoch C.L."/>
            <person name="Horwitz B.A."/>
            <person name="Barry K.W."/>
            <person name="Condon B.J."/>
            <person name="Copeland A.C."/>
            <person name="Dhillon B."/>
            <person name="Glaser F."/>
            <person name="Hesse C.N."/>
            <person name="Kosti I."/>
            <person name="LaButti K."/>
            <person name="Lindquist E.A."/>
            <person name="Lucas S."/>
            <person name="Salamov A.A."/>
            <person name="Bradshaw R.E."/>
            <person name="Ciuffetti L."/>
            <person name="Hamelin R.C."/>
            <person name="Kema G.H.J."/>
            <person name="Lawrence C."/>
            <person name="Scott J.A."/>
            <person name="Spatafora J.W."/>
            <person name="Turgeon B.G."/>
            <person name="de Wit P.J.G.M."/>
            <person name="Zhong S."/>
            <person name="Goodwin S.B."/>
            <person name="Grigoriev I.V."/>
        </authorList>
    </citation>
    <scope>NUCLEOTIDE SEQUENCE [LARGE SCALE GENOMIC DNA]</scope>
    <source>
        <strain evidence="3">28A</strain>
    </source>
</reference>
<organism evidence="2 3">
    <name type="scientific">Exserohilum turcicum (strain 28A)</name>
    <name type="common">Northern leaf blight fungus</name>
    <name type="synonym">Setosphaeria turcica</name>
    <dbReference type="NCBI Taxonomy" id="671987"/>
    <lineage>
        <taxon>Eukaryota</taxon>
        <taxon>Fungi</taxon>
        <taxon>Dikarya</taxon>
        <taxon>Ascomycota</taxon>
        <taxon>Pezizomycotina</taxon>
        <taxon>Dothideomycetes</taxon>
        <taxon>Pleosporomycetidae</taxon>
        <taxon>Pleosporales</taxon>
        <taxon>Pleosporineae</taxon>
        <taxon>Pleosporaceae</taxon>
        <taxon>Exserohilum</taxon>
    </lineage>
</organism>
<dbReference type="Proteomes" id="UP000016935">
    <property type="component" value="Unassembled WGS sequence"/>
</dbReference>